<organism evidence="9 10">
    <name type="scientific">Angiostrongylus cantonensis</name>
    <name type="common">Rat lungworm</name>
    <dbReference type="NCBI Taxonomy" id="6313"/>
    <lineage>
        <taxon>Eukaryota</taxon>
        <taxon>Metazoa</taxon>
        <taxon>Ecdysozoa</taxon>
        <taxon>Nematoda</taxon>
        <taxon>Chromadorea</taxon>
        <taxon>Rhabditida</taxon>
        <taxon>Rhabditina</taxon>
        <taxon>Rhabditomorpha</taxon>
        <taxon>Strongyloidea</taxon>
        <taxon>Metastrongylidae</taxon>
        <taxon>Angiostrongylus</taxon>
    </lineage>
</organism>
<dbReference type="GO" id="GO:0016712">
    <property type="term" value="F:oxidoreductase activity, acting on paired donors, with incorporation or reduction of molecular oxygen, reduced flavin or flavoprotein as one donor, and incorporation of one atom of oxygen"/>
    <property type="evidence" value="ECO:0007669"/>
    <property type="project" value="TreeGrafter"/>
</dbReference>
<accession>A0A0K0D0S0</accession>
<evidence type="ECO:0000256" key="5">
    <source>
        <dbReference type="ARBA" id="ARBA00023004"/>
    </source>
</evidence>
<evidence type="ECO:0000256" key="6">
    <source>
        <dbReference type="ARBA" id="ARBA00023033"/>
    </source>
</evidence>
<evidence type="ECO:0000256" key="4">
    <source>
        <dbReference type="ARBA" id="ARBA00023002"/>
    </source>
</evidence>
<dbReference type="PRINTS" id="PR00463">
    <property type="entry name" value="EP450I"/>
</dbReference>
<dbReference type="InterPro" id="IPR050182">
    <property type="entry name" value="Cytochrome_P450_fam2"/>
</dbReference>
<evidence type="ECO:0000313" key="9">
    <source>
        <dbReference type="Proteomes" id="UP000035642"/>
    </source>
</evidence>
<dbReference type="PRINTS" id="PR00385">
    <property type="entry name" value="P450"/>
</dbReference>
<keyword evidence="6 8" id="KW-0503">Monooxygenase</keyword>
<protein>
    <submittedName>
        <fullName evidence="10">Unspecific monooxygenase</fullName>
    </submittedName>
</protein>
<keyword evidence="4 8" id="KW-0560">Oxidoreductase</keyword>
<evidence type="ECO:0000256" key="3">
    <source>
        <dbReference type="ARBA" id="ARBA00022723"/>
    </source>
</evidence>
<keyword evidence="3 7" id="KW-0479">Metal-binding</keyword>
<dbReference type="InterPro" id="IPR002401">
    <property type="entry name" value="Cyt_P450_E_grp-I"/>
</dbReference>
<sequence length="516" mass="60085">MSKLLLGVIVTKMFLLGPIPLPFIGNLHVLFRHEPGYSAYEMWRKKYGPIYTYWIGETSFGSHPFIMISDYKTIRDTFVKDGEAYAGKFHFNEARKLFRGGDYGVVETVGHMWRDHRRFAIHVLRDLGLSKDVMERRASILAEVEAMSESLHAMKGKEIAMQDIFDVGVGSVINQLLFGYRFEGDNLKEFRELKGMISRHLKEFSHPSGSIMFLYPWLKILPYFENKWKKLVNVFFLKTYHYFFQPRILFHLNTLILHREAFFSFFDRQIEAHQKDIDFETEESNDYVEAFLKEKRRREANGDSESFSYLQLQNMCLDLWIAGMETTSNTLSWGVVYLLNNLHVQEKLHEEMDREIGSGRLVTMSDRNNLPYTSAVINEIQRMANLLPMNLPHQTLCTVQVGKWSIPAHTGVIAQISNVLYDDEVFPSPHTFDPSRFIDDSGRLKKVEELIPFSIGKRQCLGEGLARMELFLFIANLFNRFKLSCVNADEPPSMKKLFALTVQPRPYRCLAEPRFD</sequence>
<comment type="similarity">
    <text evidence="2 8">Belongs to the cytochrome P450 family.</text>
</comment>
<keyword evidence="5 7" id="KW-0408">Iron</keyword>
<dbReference type="GO" id="GO:0006082">
    <property type="term" value="P:organic acid metabolic process"/>
    <property type="evidence" value="ECO:0007669"/>
    <property type="project" value="TreeGrafter"/>
</dbReference>
<dbReference type="GO" id="GO:0005506">
    <property type="term" value="F:iron ion binding"/>
    <property type="evidence" value="ECO:0007669"/>
    <property type="project" value="InterPro"/>
</dbReference>
<proteinExistence type="inferred from homology"/>
<evidence type="ECO:0000256" key="7">
    <source>
        <dbReference type="PIRSR" id="PIRSR602401-1"/>
    </source>
</evidence>
<dbReference type="CDD" id="cd20617">
    <property type="entry name" value="CYP1_2-like"/>
    <property type="match status" value="1"/>
</dbReference>
<dbReference type="InterPro" id="IPR036396">
    <property type="entry name" value="Cyt_P450_sf"/>
</dbReference>
<evidence type="ECO:0000256" key="1">
    <source>
        <dbReference type="ARBA" id="ARBA00001971"/>
    </source>
</evidence>
<keyword evidence="7 8" id="KW-0349">Heme</keyword>
<keyword evidence="9" id="KW-1185">Reference proteome</keyword>
<dbReference type="FunFam" id="1.10.630.10:FF:000036">
    <property type="entry name" value="CYtochrome P450 family"/>
    <property type="match status" value="1"/>
</dbReference>
<dbReference type="InterPro" id="IPR017972">
    <property type="entry name" value="Cyt_P450_CS"/>
</dbReference>
<dbReference type="WBParaSite" id="ACAC_0000366301-mRNA-1">
    <property type="protein sequence ID" value="ACAC_0000366301-mRNA-1"/>
    <property type="gene ID" value="ACAC_0000366301"/>
</dbReference>
<dbReference type="InterPro" id="IPR001128">
    <property type="entry name" value="Cyt_P450"/>
</dbReference>
<dbReference type="STRING" id="6313.A0A0K0D0S0"/>
<reference evidence="9" key="1">
    <citation type="submission" date="2012-09" db="EMBL/GenBank/DDBJ databases">
        <authorList>
            <person name="Martin A.A."/>
        </authorList>
    </citation>
    <scope>NUCLEOTIDE SEQUENCE</scope>
</reference>
<evidence type="ECO:0000256" key="2">
    <source>
        <dbReference type="ARBA" id="ARBA00010617"/>
    </source>
</evidence>
<evidence type="ECO:0000313" key="10">
    <source>
        <dbReference type="WBParaSite" id="ACAC_0000366301-mRNA-1"/>
    </source>
</evidence>
<dbReference type="Proteomes" id="UP000035642">
    <property type="component" value="Unassembled WGS sequence"/>
</dbReference>
<reference evidence="10" key="2">
    <citation type="submission" date="2017-02" db="UniProtKB">
        <authorList>
            <consortium name="WormBaseParasite"/>
        </authorList>
    </citation>
    <scope>IDENTIFICATION</scope>
</reference>
<comment type="cofactor">
    <cofactor evidence="1 7">
        <name>heme</name>
        <dbReference type="ChEBI" id="CHEBI:30413"/>
    </cofactor>
</comment>
<dbReference type="AlphaFoldDB" id="A0A0K0D0S0"/>
<evidence type="ECO:0000256" key="8">
    <source>
        <dbReference type="RuleBase" id="RU000461"/>
    </source>
</evidence>
<dbReference type="Gene3D" id="1.10.630.10">
    <property type="entry name" value="Cytochrome P450"/>
    <property type="match status" value="1"/>
</dbReference>
<dbReference type="PANTHER" id="PTHR24300:SF369">
    <property type="entry name" value="CYTOCHROME P450 FAMILY"/>
    <property type="match status" value="1"/>
</dbReference>
<feature type="binding site" description="axial binding residue" evidence="7">
    <location>
        <position position="460"/>
    </location>
    <ligand>
        <name>heme</name>
        <dbReference type="ChEBI" id="CHEBI:30413"/>
    </ligand>
    <ligandPart>
        <name>Fe</name>
        <dbReference type="ChEBI" id="CHEBI:18248"/>
    </ligandPart>
</feature>
<dbReference type="PANTHER" id="PTHR24300">
    <property type="entry name" value="CYTOCHROME P450 508A4-RELATED"/>
    <property type="match status" value="1"/>
</dbReference>
<dbReference type="Pfam" id="PF00067">
    <property type="entry name" value="p450"/>
    <property type="match status" value="1"/>
</dbReference>
<dbReference type="SUPFAM" id="SSF48264">
    <property type="entry name" value="Cytochrome P450"/>
    <property type="match status" value="1"/>
</dbReference>
<dbReference type="GO" id="GO:0006805">
    <property type="term" value="P:xenobiotic metabolic process"/>
    <property type="evidence" value="ECO:0007669"/>
    <property type="project" value="TreeGrafter"/>
</dbReference>
<name>A0A0K0D0S0_ANGCA</name>
<dbReference type="PROSITE" id="PS00086">
    <property type="entry name" value="CYTOCHROME_P450"/>
    <property type="match status" value="1"/>
</dbReference>
<dbReference type="GO" id="GO:0020037">
    <property type="term" value="F:heme binding"/>
    <property type="evidence" value="ECO:0007669"/>
    <property type="project" value="InterPro"/>
</dbReference>
<dbReference type="GO" id="GO:0005737">
    <property type="term" value="C:cytoplasm"/>
    <property type="evidence" value="ECO:0007669"/>
    <property type="project" value="TreeGrafter"/>
</dbReference>